<dbReference type="Pfam" id="PF03137">
    <property type="entry name" value="OATP"/>
    <property type="match status" value="1"/>
</dbReference>
<dbReference type="PROSITE" id="PS50850">
    <property type="entry name" value="MFS"/>
    <property type="match status" value="1"/>
</dbReference>
<evidence type="ECO:0000256" key="1">
    <source>
        <dbReference type="ARBA" id="ARBA00004651"/>
    </source>
</evidence>
<feature type="transmembrane region" description="Helical" evidence="8">
    <location>
        <begin position="297"/>
        <end position="323"/>
    </location>
</feature>
<dbReference type="AlphaFoldDB" id="A0A9Q1BD47"/>
<feature type="transmembrane region" description="Helical" evidence="8">
    <location>
        <begin position="406"/>
        <end position="428"/>
    </location>
</feature>
<feature type="transmembrane region" description="Helical" evidence="8">
    <location>
        <begin position="77"/>
        <end position="100"/>
    </location>
</feature>
<dbReference type="InterPro" id="IPR020846">
    <property type="entry name" value="MFS_dom"/>
</dbReference>
<sequence>MKMTNDTGLDNEGFQGETPNGESPYENGNTMNIQERGAESKDKEVEAQLSEDEDDNPCGWFGFRPQCIQSLNRPGGILLFFVIFILAQSTAVNGLVYVIVTTLERRFNLTSARSGSISSCYDFSVMIIILFVTYFGERAHQPRAVGCGALIFALGSFLFTVPHFVTEDYTYGGVSITQCHFESYSEKVIGEETCSANRTISEDSCVNEDKENVSRYYWFFVVAQVLHGIGASPLYTLGLAFLYNNTLPAMAALFVGIFQGAGMFAPAIGYIVGGLLLSIYTDLRKAGEQGIDPANPLWVGCWWLGFILTGTVAFFVSIPLLAYPRKLPGAKRIERERQNNTQQGSQYTKTGARVVDFPLAIWNLLTNVPYMCICLATSAENFIVGCIAVFGPKFVESVFTLTPGQAALLTGLVVIPASLAGCVLGGYIIKRFNWQYRGRIKFAVICLLVSLIVLPAVFIKCPILNFAGVTFDYLGNPLELGESNVTNACNMDCSCNDDYDPVCATTNVMYYSACHAGCKVQDSSGSLKEYSDCLCVSNDDGSYGGSAIQGKCYEECNGLIWFSVVVFLSLFFAMGTIVPSVTGIFEVVDIRQRTTALGLQSLFYRCLGTIPGPIVFGLLIDKSCMIWEEDCDSRKCWLYENNQFALFLFIIIIVFRGLSITFFTLSYFTFKPIQKEVDDEIKESPNTPVTIETSAGGKDETKI</sequence>
<keyword evidence="6 8" id="KW-0472">Membrane</keyword>
<evidence type="ECO:0000259" key="11">
    <source>
        <dbReference type="PROSITE" id="PS51465"/>
    </source>
</evidence>
<dbReference type="EMBL" id="JAIZAY010000022">
    <property type="protein sequence ID" value="KAJ8020704.1"/>
    <property type="molecule type" value="Genomic_DNA"/>
</dbReference>
<evidence type="ECO:0000313" key="13">
    <source>
        <dbReference type="Proteomes" id="UP001152320"/>
    </source>
</evidence>
<dbReference type="InterPro" id="IPR036259">
    <property type="entry name" value="MFS_trans_sf"/>
</dbReference>
<feature type="transmembrane region" description="Helical" evidence="8">
    <location>
        <begin position="250"/>
        <end position="277"/>
    </location>
</feature>
<evidence type="ECO:0000256" key="7">
    <source>
        <dbReference type="ARBA" id="ARBA00023157"/>
    </source>
</evidence>
<gene>
    <name evidence="12" type="ORF">HOLleu_40363</name>
</gene>
<evidence type="ECO:0000256" key="6">
    <source>
        <dbReference type="ARBA" id="ARBA00023136"/>
    </source>
</evidence>
<keyword evidence="4 8" id="KW-0812">Transmembrane</keyword>
<dbReference type="PROSITE" id="PS51465">
    <property type="entry name" value="KAZAL_2"/>
    <property type="match status" value="1"/>
</dbReference>
<feature type="transmembrane region" description="Helical" evidence="8">
    <location>
        <begin position="602"/>
        <end position="620"/>
    </location>
</feature>
<feature type="transmembrane region" description="Helical" evidence="8">
    <location>
        <begin position="368"/>
        <end position="391"/>
    </location>
</feature>
<keyword evidence="3" id="KW-1003">Cell membrane</keyword>
<keyword evidence="5 8" id="KW-1133">Transmembrane helix</keyword>
<feature type="transmembrane region" description="Helical" evidence="8">
    <location>
        <begin position="644"/>
        <end position="665"/>
    </location>
</feature>
<keyword evidence="13" id="KW-1185">Reference proteome</keyword>
<evidence type="ECO:0000256" key="4">
    <source>
        <dbReference type="ARBA" id="ARBA00022692"/>
    </source>
</evidence>
<keyword evidence="7" id="KW-1015">Disulfide bond</keyword>
<keyword evidence="8" id="KW-0406">Ion transport</keyword>
<accession>A0A9Q1BD47</accession>
<dbReference type="SUPFAM" id="SSF100895">
    <property type="entry name" value="Kazal-type serine protease inhibitors"/>
    <property type="match status" value="1"/>
</dbReference>
<dbReference type="PANTHER" id="PTHR11388">
    <property type="entry name" value="ORGANIC ANION TRANSPORTER"/>
    <property type="match status" value="1"/>
</dbReference>
<dbReference type="GO" id="GO:0006811">
    <property type="term" value="P:monoatomic ion transport"/>
    <property type="evidence" value="ECO:0007669"/>
    <property type="project" value="UniProtKB-KW"/>
</dbReference>
<dbReference type="OrthoDB" id="5062115at2759"/>
<evidence type="ECO:0000256" key="9">
    <source>
        <dbReference type="SAM" id="MobiDB-lite"/>
    </source>
</evidence>
<feature type="transmembrane region" description="Helical" evidence="8">
    <location>
        <begin position="440"/>
        <end position="459"/>
    </location>
</feature>
<feature type="domain" description="Kazal-like" evidence="11">
    <location>
        <begin position="483"/>
        <end position="537"/>
    </location>
</feature>
<dbReference type="InterPro" id="IPR002350">
    <property type="entry name" value="Kazal_dom"/>
</dbReference>
<dbReference type="GO" id="GO:0043252">
    <property type="term" value="P:sodium-independent organic anion transport"/>
    <property type="evidence" value="ECO:0007669"/>
    <property type="project" value="TreeGrafter"/>
</dbReference>
<evidence type="ECO:0000256" key="2">
    <source>
        <dbReference type="ARBA" id="ARBA00009657"/>
    </source>
</evidence>
<evidence type="ECO:0000256" key="5">
    <source>
        <dbReference type="ARBA" id="ARBA00022989"/>
    </source>
</evidence>
<evidence type="ECO:0000256" key="8">
    <source>
        <dbReference type="RuleBase" id="RU362056"/>
    </source>
</evidence>
<dbReference type="Pfam" id="PF07648">
    <property type="entry name" value="Kazal_2"/>
    <property type="match status" value="1"/>
</dbReference>
<evidence type="ECO:0000259" key="10">
    <source>
        <dbReference type="PROSITE" id="PS50850"/>
    </source>
</evidence>
<protein>
    <recommendedName>
        <fullName evidence="8">Solute carrier organic anion transporter family member</fullName>
    </recommendedName>
</protein>
<evidence type="ECO:0000313" key="12">
    <source>
        <dbReference type="EMBL" id="KAJ8020704.1"/>
    </source>
</evidence>
<evidence type="ECO:0000256" key="3">
    <source>
        <dbReference type="ARBA" id="ARBA00022475"/>
    </source>
</evidence>
<feature type="region of interest" description="Disordered" evidence="9">
    <location>
        <begin position="1"/>
        <end position="54"/>
    </location>
</feature>
<name>A0A9Q1BD47_HOLLE</name>
<organism evidence="12 13">
    <name type="scientific">Holothuria leucospilota</name>
    <name type="common">Black long sea cucumber</name>
    <name type="synonym">Mertensiothuria leucospilota</name>
    <dbReference type="NCBI Taxonomy" id="206669"/>
    <lineage>
        <taxon>Eukaryota</taxon>
        <taxon>Metazoa</taxon>
        <taxon>Echinodermata</taxon>
        <taxon>Eleutherozoa</taxon>
        <taxon>Echinozoa</taxon>
        <taxon>Holothuroidea</taxon>
        <taxon>Aspidochirotacea</taxon>
        <taxon>Aspidochirotida</taxon>
        <taxon>Holothuriidae</taxon>
        <taxon>Holothuria</taxon>
    </lineage>
</organism>
<dbReference type="Proteomes" id="UP001152320">
    <property type="component" value="Chromosome 22"/>
</dbReference>
<comment type="similarity">
    <text evidence="2 8">Belongs to the organo anion transporter (TC 2.A.60) family.</text>
</comment>
<feature type="transmembrane region" description="Helical" evidence="8">
    <location>
        <begin position="144"/>
        <end position="165"/>
    </location>
</feature>
<dbReference type="GO" id="GO:0016323">
    <property type="term" value="C:basolateral plasma membrane"/>
    <property type="evidence" value="ECO:0007669"/>
    <property type="project" value="TreeGrafter"/>
</dbReference>
<feature type="compositionally biased region" description="Polar residues" evidence="9">
    <location>
        <begin position="17"/>
        <end position="33"/>
    </location>
</feature>
<dbReference type="InterPro" id="IPR004156">
    <property type="entry name" value="OATP"/>
</dbReference>
<dbReference type="Gene3D" id="1.20.1250.20">
    <property type="entry name" value="MFS general substrate transporter like domains"/>
    <property type="match status" value="1"/>
</dbReference>
<feature type="transmembrane region" description="Helical" evidence="8">
    <location>
        <begin position="216"/>
        <end position="243"/>
    </location>
</feature>
<dbReference type="SUPFAM" id="SSF103473">
    <property type="entry name" value="MFS general substrate transporter"/>
    <property type="match status" value="1"/>
</dbReference>
<dbReference type="NCBIfam" id="TIGR00805">
    <property type="entry name" value="oat"/>
    <property type="match status" value="1"/>
</dbReference>
<dbReference type="GO" id="GO:0015347">
    <property type="term" value="F:sodium-independent organic anion transmembrane transporter activity"/>
    <property type="evidence" value="ECO:0007669"/>
    <property type="project" value="TreeGrafter"/>
</dbReference>
<dbReference type="PROSITE" id="PS00282">
    <property type="entry name" value="KAZAL_1"/>
    <property type="match status" value="1"/>
</dbReference>
<comment type="caution">
    <text evidence="12">The sequence shown here is derived from an EMBL/GenBank/DDBJ whole genome shotgun (WGS) entry which is preliminary data.</text>
</comment>
<feature type="transmembrane region" description="Helical" evidence="8">
    <location>
        <begin position="559"/>
        <end position="581"/>
    </location>
</feature>
<feature type="compositionally biased region" description="Basic and acidic residues" evidence="9">
    <location>
        <begin position="36"/>
        <end position="46"/>
    </location>
</feature>
<reference evidence="12" key="1">
    <citation type="submission" date="2021-10" db="EMBL/GenBank/DDBJ databases">
        <title>Tropical sea cucumber genome reveals ecological adaptation and Cuvierian tubules defense mechanism.</title>
        <authorList>
            <person name="Chen T."/>
        </authorList>
    </citation>
    <scope>NUCLEOTIDE SEQUENCE</scope>
    <source>
        <strain evidence="12">Nanhai2018</strain>
        <tissue evidence="12">Muscle</tissue>
    </source>
</reference>
<dbReference type="InterPro" id="IPR036058">
    <property type="entry name" value="Kazal_dom_sf"/>
</dbReference>
<comment type="subcellular location">
    <subcellularLocation>
        <location evidence="1 8">Cell membrane</location>
        <topology evidence="1 8">Multi-pass membrane protein</topology>
    </subcellularLocation>
</comment>
<proteinExistence type="inferred from homology"/>
<feature type="transmembrane region" description="Helical" evidence="8">
    <location>
        <begin position="112"/>
        <end position="132"/>
    </location>
</feature>
<feature type="domain" description="Major facilitator superfamily (MFS) profile" evidence="10">
    <location>
        <begin position="75"/>
        <end position="669"/>
    </location>
</feature>
<keyword evidence="8" id="KW-0813">Transport</keyword>
<dbReference type="PANTHER" id="PTHR11388:SF100">
    <property type="entry name" value="SOLUTE CARRIER ORGANIC ANION TRANSPORTER FAMILY MEMBER 4A1"/>
    <property type="match status" value="1"/>
</dbReference>